<accession>A0A0L9V9Z2</accession>
<evidence type="ECO:0000313" key="2">
    <source>
        <dbReference type="Proteomes" id="UP000053144"/>
    </source>
</evidence>
<organism evidence="1 2">
    <name type="scientific">Phaseolus angularis</name>
    <name type="common">Azuki bean</name>
    <name type="synonym">Vigna angularis</name>
    <dbReference type="NCBI Taxonomy" id="3914"/>
    <lineage>
        <taxon>Eukaryota</taxon>
        <taxon>Viridiplantae</taxon>
        <taxon>Streptophyta</taxon>
        <taxon>Embryophyta</taxon>
        <taxon>Tracheophyta</taxon>
        <taxon>Spermatophyta</taxon>
        <taxon>Magnoliopsida</taxon>
        <taxon>eudicotyledons</taxon>
        <taxon>Gunneridae</taxon>
        <taxon>Pentapetalae</taxon>
        <taxon>rosids</taxon>
        <taxon>fabids</taxon>
        <taxon>Fabales</taxon>
        <taxon>Fabaceae</taxon>
        <taxon>Papilionoideae</taxon>
        <taxon>50 kb inversion clade</taxon>
        <taxon>NPAAA clade</taxon>
        <taxon>indigoferoid/millettioid clade</taxon>
        <taxon>Phaseoleae</taxon>
        <taxon>Vigna</taxon>
    </lineage>
</organism>
<evidence type="ECO:0000313" key="1">
    <source>
        <dbReference type="EMBL" id="KOM51915.1"/>
    </source>
</evidence>
<gene>
    <name evidence="1" type="ORF">LR48_Vigan09g057400</name>
</gene>
<sequence length="105" mass="12174">MRCCSTLARGEHGVHGVRTRRRKTRDGVVDLLEKMMRKASRMEEELVNLIAAIDGDGCAWKKLATRRHEELVSGLAMVAACAPMRMMMVVLRRRRWCWVVQRQHN</sequence>
<name>A0A0L9V9Z2_PHAAN</name>
<dbReference type="Gramene" id="KOM51915">
    <property type="protein sequence ID" value="KOM51915"/>
    <property type="gene ID" value="LR48_Vigan09g057400"/>
</dbReference>
<dbReference type="EMBL" id="CM003379">
    <property type="protein sequence ID" value="KOM51915.1"/>
    <property type="molecule type" value="Genomic_DNA"/>
</dbReference>
<dbReference type="AlphaFoldDB" id="A0A0L9V9Z2"/>
<proteinExistence type="predicted"/>
<reference evidence="2" key="1">
    <citation type="journal article" date="2015" name="Proc. Natl. Acad. Sci. U.S.A.">
        <title>Genome sequencing of adzuki bean (Vigna angularis) provides insight into high starch and low fat accumulation and domestication.</title>
        <authorList>
            <person name="Yang K."/>
            <person name="Tian Z."/>
            <person name="Chen C."/>
            <person name="Luo L."/>
            <person name="Zhao B."/>
            <person name="Wang Z."/>
            <person name="Yu L."/>
            <person name="Li Y."/>
            <person name="Sun Y."/>
            <person name="Li W."/>
            <person name="Chen Y."/>
            <person name="Li Y."/>
            <person name="Zhang Y."/>
            <person name="Ai D."/>
            <person name="Zhao J."/>
            <person name="Shang C."/>
            <person name="Ma Y."/>
            <person name="Wu B."/>
            <person name="Wang M."/>
            <person name="Gao L."/>
            <person name="Sun D."/>
            <person name="Zhang P."/>
            <person name="Guo F."/>
            <person name="Wang W."/>
            <person name="Li Y."/>
            <person name="Wang J."/>
            <person name="Varshney R.K."/>
            <person name="Wang J."/>
            <person name="Ling H.Q."/>
            <person name="Wan P."/>
        </authorList>
    </citation>
    <scope>NUCLEOTIDE SEQUENCE</scope>
    <source>
        <strain evidence="2">cv. Jingnong 6</strain>
    </source>
</reference>
<dbReference type="Proteomes" id="UP000053144">
    <property type="component" value="Chromosome 9"/>
</dbReference>
<protein>
    <submittedName>
        <fullName evidence="1">Uncharacterized protein</fullName>
    </submittedName>
</protein>